<evidence type="ECO:0000313" key="1">
    <source>
        <dbReference type="EMBL" id="WCT14908.1"/>
    </source>
</evidence>
<accession>A0ABY7TFD3</accession>
<dbReference type="RefSeq" id="WP_273633401.1">
    <property type="nucleotide sequence ID" value="NZ_CP117167.1"/>
</dbReference>
<organism evidence="1 2">
    <name type="scientific">Mucilaginibacter jinjuensis</name>
    <dbReference type="NCBI Taxonomy" id="1176721"/>
    <lineage>
        <taxon>Bacteria</taxon>
        <taxon>Pseudomonadati</taxon>
        <taxon>Bacteroidota</taxon>
        <taxon>Sphingobacteriia</taxon>
        <taxon>Sphingobacteriales</taxon>
        <taxon>Sphingobacteriaceae</taxon>
        <taxon>Mucilaginibacter</taxon>
    </lineage>
</organism>
<reference evidence="1 2" key="1">
    <citation type="submission" date="2023-02" db="EMBL/GenBank/DDBJ databases">
        <title>Genome sequence of Mucilaginibacter jinjuensis strain KACC 16571.</title>
        <authorList>
            <person name="Kim S."/>
            <person name="Heo J."/>
            <person name="Kwon S.-W."/>
        </authorList>
    </citation>
    <scope>NUCLEOTIDE SEQUENCE [LARGE SCALE GENOMIC DNA]</scope>
    <source>
        <strain evidence="1 2">KACC 16571</strain>
    </source>
</reference>
<sequence>MVEKIYVACPASFKTGGTESIHQLVYNLNKFFGIKTYVYYVNYNPKKTENPTADAFSIYVGSDEWVDASGVEDSEKNLLIIPEMETPYLENFKKIRKCIWWLSVDNFFVYNTAPKSKPLFYIKHYLKKVLGKTSLEYEKLMFNEFSADFHLVQSYYAAQFLKELNIKNIYSIPDYIHENYIAETKSINLDLKEDIVAYNPAKGYEFTAKLKAMAPNIRWVPIVKMTNEEVFQLLAKAKVYIDFGNHPGKDRIPREAALAGCCLITGKKGSAGNPYDVAIPAKYKLDETEAPAIIALIREIFSNYKSQSNKFNSYLEILNNEKAVYLKEVGDFLKIL</sequence>
<name>A0ABY7TFD3_9SPHI</name>
<evidence type="ECO:0008006" key="3">
    <source>
        <dbReference type="Google" id="ProtNLM"/>
    </source>
</evidence>
<evidence type="ECO:0000313" key="2">
    <source>
        <dbReference type="Proteomes" id="UP001216139"/>
    </source>
</evidence>
<dbReference type="Proteomes" id="UP001216139">
    <property type="component" value="Chromosome"/>
</dbReference>
<gene>
    <name evidence="1" type="ORF">PQO05_13275</name>
</gene>
<dbReference type="EMBL" id="CP117167">
    <property type="protein sequence ID" value="WCT14908.1"/>
    <property type="molecule type" value="Genomic_DNA"/>
</dbReference>
<dbReference type="SUPFAM" id="SSF53756">
    <property type="entry name" value="UDP-Glycosyltransferase/glycogen phosphorylase"/>
    <property type="match status" value="1"/>
</dbReference>
<proteinExistence type="predicted"/>
<keyword evidence="2" id="KW-1185">Reference proteome</keyword>
<protein>
    <recommendedName>
        <fullName evidence="3">Glycosyl transferase family 1</fullName>
    </recommendedName>
</protein>